<evidence type="ECO:0000256" key="1">
    <source>
        <dbReference type="SAM" id="SignalP"/>
    </source>
</evidence>
<dbReference type="AlphaFoldDB" id="A0AA95SNS9"/>
<feature type="signal peptide" evidence="1">
    <location>
        <begin position="1"/>
        <end position="27"/>
    </location>
</feature>
<keyword evidence="3" id="KW-1185">Reference proteome</keyword>
<evidence type="ECO:0008006" key="4">
    <source>
        <dbReference type="Google" id="ProtNLM"/>
    </source>
</evidence>
<feature type="chain" id="PRO_5041711386" description="Beta-barrel porin 2" evidence="1">
    <location>
        <begin position="28"/>
        <end position="402"/>
    </location>
</feature>
<sequence length="402" mass="44407">MTTKIALRQNLTPCLALLLTMAGAAQAETSPYYLGGSLGLYHVSNIYRQSNAANSDEVGNASLLAGLDQRLGRQRLFGDVSVQANRYRRNNELNNIAYAAKLGLDWASVERLSGTLSASKKRSLADYNIGSGITPIFKKNTEDNSQLQGIARLGLVTKLTLEAVLTHRQREFSAIEYTRLNYREDAASLGLVWRPSSPVRLGLAARHTKGKNPRYLVQGNVVTPDEFTRNDIDLTAGWEASGASKLDARLSASRSSHSLSNLRDFSGVTGMVVWQWQPTAKWSFSTRLSRDSGLDTYYLGFANFNTDYNRITKVLQLNSSYELSSKLLLDAGLSVSDTDRSDSFFQSSNNDRDRAYNLGARWIYSRGLELGCQISHSGRSSTTAFYAYSANTYGCYGQAVIR</sequence>
<keyword evidence="1" id="KW-0732">Signal</keyword>
<dbReference type="KEGG" id="pais:PFX98_14115"/>
<dbReference type="Proteomes" id="UP001177769">
    <property type="component" value="Chromosome"/>
</dbReference>
<gene>
    <name evidence="2" type="ORF">PFX98_14115</name>
</gene>
<evidence type="ECO:0000313" key="3">
    <source>
        <dbReference type="Proteomes" id="UP001177769"/>
    </source>
</evidence>
<dbReference type="RefSeq" id="WP_285231140.1">
    <property type="nucleotide sequence ID" value="NZ_CP116346.1"/>
</dbReference>
<dbReference type="EMBL" id="CP116346">
    <property type="protein sequence ID" value="WIT10071.1"/>
    <property type="molecule type" value="Genomic_DNA"/>
</dbReference>
<reference evidence="2" key="1">
    <citation type="submission" date="2023-01" db="EMBL/GenBank/DDBJ databases">
        <title>Whole genome sequence of Paucibacter sp. S2-9 isolated from pond sediment.</title>
        <authorList>
            <person name="Jung J.Y."/>
        </authorList>
    </citation>
    <scope>NUCLEOTIDE SEQUENCE</scope>
    <source>
        <strain evidence="2">S2-9</strain>
    </source>
</reference>
<accession>A0AA95SNS9</accession>
<protein>
    <recommendedName>
        <fullName evidence="4">Beta-barrel porin 2</fullName>
    </recommendedName>
</protein>
<name>A0AA95SNS9_9BURK</name>
<organism evidence="2 3">
    <name type="scientific">Paucibacter sediminis</name>
    <dbReference type="NCBI Taxonomy" id="3019553"/>
    <lineage>
        <taxon>Bacteria</taxon>
        <taxon>Pseudomonadati</taxon>
        <taxon>Pseudomonadota</taxon>
        <taxon>Betaproteobacteria</taxon>
        <taxon>Burkholderiales</taxon>
        <taxon>Sphaerotilaceae</taxon>
        <taxon>Roseateles</taxon>
    </lineage>
</organism>
<evidence type="ECO:0000313" key="2">
    <source>
        <dbReference type="EMBL" id="WIT10071.1"/>
    </source>
</evidence>
<dbReference type="SUPFAM" id="SSF56935">
    <property type="entry name" value="Porins"/>
    <property type="match status" value="1"/>
</dbReference>
<proteinExistence type="predicted"/>